<dbReference type="Pfam" id="PF18317">
    <property type="entry name" value="SDH_C"/>
    <property type="match status" value="1"/>
</dbReference>
<dbReference type="OrthoDB" id="2643056at2759"/>
<dbReference type="InterPro" id="IPR041121">
    <property type="entry name" value="SDH_C"/>
</dbReference>
<accession>A0A9P7ET00</accession>
<evidence type="ECO:0000259" key="1">
    <source>
        <dbReference type="Pfam" id="PF08501"/>
    </source>
</evidence>
<dbReference type="GO" id="GO:0004764">
    <property type="term" value="F:shikimate 3-dehydrogenase (NADP+) activity"/>
    <property type="evidence" value="ECO:0007669"/>
    <property type="project" value="InterPro"/>
</dbReference>
<dbReference type="Gene3D" id="3.40.50.720">
    <property type="entry name" value="NAD(P)-binding Rossmann-like Domain"/>
    <property type="match status" value="1"/>
</dbReference>
<dbReference type="AlphaFoldDB" id="A0A9P7ET00"/>
<dbReference type="InterPro" id="IPR022893">
    <property type="entry name" value="Shikimate_DH_fam"/>
</dbReference>
<name>A0A9P7ET00_9AGAM</name>
<keyword evidence="4" id="KW-1185">Reference proteome</keyword>
<dbReference type="SUPFAM" id="SSF53223">
    <property type="entry name" value="Aminoacid dehydrogenase-like, N-terminal domain"/>
    <property type="match status" value="1"/>
</dbReference>
<gene>
    <name evidence="3" type="ORF">F5147DRAFT_791691</name>
</gene>
<reference evidence="3" key="1">
    <citation type="journal article" date="2020" name="New Phytol.">
        <title>Comparative genomics reveals dynamic genome evolution in host specialist ectomycorrhizal fungi.</title>
        <authorList>
            <person name="Lofgren L.A."/>
            <person name="Nguyen N.H."/>
            <person name="Vilgalys R."/>
            <person name="Ruytinx J."/>
            <person name="Liao H.L."/>
            <person name="Branco S."/>
            <person name="Kuo A."/>
            <person name="LaButti K."/>
            <person name="Lipzen A."/>
            <person name="Andreopoulos W."/>
            <person name="Pangilinan J."/>
            <person name="Riley R."/>
            <person name="Hundley H."/>
            <person name="Na H."/>
            <person name="Barry K."/>
            <person name="Grigoriev I.V."/>
            <person name="Stajich J.E."/>
            <person name="Kennedy P.G."/>
        </authorList>
    </citation>
    <scope>NUCLEOTIDE SEQUENCE</scope>
    <source>
        <strain evidence="3">FC423</strain>
    </source>
</reference>
<dbReference type="Gene3D" id="3.40.50.10860">
    <property type="entry name" value="Leucine Dehydrogenase, chain A, domain 1"/>
    <property type="match status" value="1"/>
</dbReference>
<dbReference type="InterPro" id="IPR036291">
    <property type="entry name" value="NAD(P)-bd_dom_sf"/>
</dbReference>
<dbReference type="GeneID" id="64705334"/>
<dbReference type="InterPro" id="IPR013708">
    <property type="entry name" value="Shikimate_DH-bd_N"/>
</dbReference>
<dbReference type="EMBL" id="JABBWM010000142">
    <property type="protein sequence ID" value="KAG2086653.1"/>
    <property type="molecule type" value="Genomic_DNA"/>
</dbReference>
<evidence type="ECO:0000259" key="2">
    <source>
        <dbReference type="Pfam" id="PF18317"/>
    </source>
</evidence>
<dbReference type="GO" id="GO:0009423">
    <property type="term" value="P:chorismate biosynthetic process"/>
    <property type="evidence" value="ECO:0007669"/>
    <property type="project" value="TreeGrafter"/>
</dbReference>
<proteinExistence type="predicted"/>
<organism evidence="3 4">
    <name type="scientific">Suillus discolor</name>
    <dbReference type="NCBI Taxonomy" id="1912936"/>
    <lineage>
        <taxon>Eukaryota</taxon>
        <taxon>Fungi</taxon>
        <taxon>Dikarya</taxon>
        <taxon>Basidiomycota</taxon>
        <taxon>Agaricomycotina</taxon>
        <taxon>Agaricomycetes</taxon>
        <taxon>Agaricomycetidae</taxon>
        <taxon>Boletales</taxon>
        <taxon>Suillineae</taxon>
        <taxon>Suillaceae</taxon>
        <taxon>Suillus</taxon>
    </lineage>
</organism>
<feature type="domain" description="Shikimate dehydrogenase substrate binding N-terminal" evidence="1">
    <location>
        <begin position="24"/>
        <end position="86"/>
    </location>
</feature>
<dbReference type="PANTHER" id="PTHR21089">
    <property type="entry name" value="SHIKIMATE DEHYDROGENASE"/>
    <property type="match status" value="1"/>
</dbReference>
<dbReference type="PANTHER" id="PTHR21089:SF1">
    <property type="entry name" value="BIFUNCTIONAL 3-DEHYDROQUINATE DEHYDRATASE_SHIKIMATE DEHYDROGENASE, CHLOROPLASTIC"/>
    <property type="match status" value="1"/>
</dbReference>
<evidence type="ECO:0000313" key="3">
    <source>
        <dbReference type="EMBL" id="KAG2086653.1"/>
    </source>
</evidence>
<comment type="caution">
    <text evidence="3">The sequence shown here is derived from an EMBL/GenBank/DDBJ whole genome shotgun (WGS) entry which is preliminary data.</text>
</comment>
<dbReference type="Pfam" id="PF08501">
    <property type="entry name" value="Shikimate_dh_N"/>
    <property type="match status" value="1"/>
</dbReference>
<feature type="domain" description="SDH C-terminal" evidence="2">
    <location>
        <begin position="183"/>
        <end position="210"/>
    </location>
</feature>
<dbReference type="Proteomes" id="UP000823399">
    <property type="component" value="Unassembled WGS sequence"/>
</dbReference>
<evidence type="ECO:0000313" key="4">
    <source>
        <dbReference type="Proteomes" id="UP000823399"/>
    </source>
</evidence>
<sequence>MRLRIWPRETESSRSKCLGSVSAASFLSSGLDFYSELLETTDVGEEIKATLAAPDFGGASVTIPFKLDVIPLLGKLSPAAEAIGAVKSQVLVEAFPDAPVKLIEMFDVWPAEEPAPTVIVSTVSASATTTDSTNPGVVLLPLALFDATVNGVVVDMAYKPAETPLLTFAKGAALDWARVMEVEVLLEQGCAQFETWMGRRCPKLVVSKSVLETYFAAA</sequence>
<dbReference type="GO" id="GO:0019632">
    <property type="term" value="P:shikimate metabolic process"/>
    <property type="evidence" value="ECO:0007669"/>
    <property type="project" value="TreeGrafter"/>
</dbReference>
<dbReference type="SUPFAM" id="SSF51735">
    <property type="entry name" value="NAD(P)-binding Rossmann-fold domains"/>
    <property type="match status" value="1"/>
</dbReference>
<dbReference type="InterPro" id="IPR046346">
    <property type="entry name" value="Aminoacid_DH-like_N_sf"/>
</dbReference>
<protein>
    <submittedName>
        <fullName evidence="3">Uncharacterized protein</fullName>
    </submittedName>
</protein>
<dbReference type="RefSeq" id="XP_041284974.1">
    <property type="nucleotide sequence ID" value="XM_041443075.1"/>
</dbReference>